<proteinExistence type="predicted"/>
<evidence type="ECO:0000313" key="5">
    <source>
        <dbReference type="Proteomes" id="UP000265341"/>
    </source>
</evidence>
<dbReference type="InterPro" id="IPR050452">
    <property type="entry name" value="Metacaspase"/>
</dbReference>
<gene>
    <name evidence="4" type="ORF">Mrose_03213</name>
</gene>
<dbReference type="OrthoDB" id="9759662at2"/>
<dbReference type="GO" id="GO:0006508">
    <property type="term" value="P:proteolysis"/>
    <property type="evidence" value="ECO:0007669"/>
    <property type="project" value="InterPro"/>
</dbReference>
<feature type="signal peptide" evidence="1">
    <location>
        <begin position="1"/>
        <end position="19"/>
    </location>
</feature>
<feature type="domain" description="DUF4384" evidence="3">
    <location>
        <begin position="326"/>
        <end position="407"/>
    </location>
</feature>
<dbReference type="PANTHER" id="PTHR48104">
    <property type="entry name" value="METACASPASE-4"/>
    <property type="match status" value="1"/>
</dbReference>
<comment type="caution">
    <text evidence="4">The sequence shown here is derived from an EMBL/GenBank/DDBJ whole genome shotgun (WGS) entry which is preliminary data.</text>
</comment>
<feature type="chain" id="PRO_5017348616" evidence="1">
    <location>
        <begin position="20"/>
        <end position="473"/>
    </location>
</feature>
<protein>
    <submittedName>
        <fullName evidence="4">Caspase domain protein</fullName>
    </submittedName>
</protein>
<dbReference type="Proteomes" id="UP000265341">
    <property type="component" value="Unassembled WGS sequence"/>
</dbReference>
<reference evidence="4 5" key="1">
    <citation type="submission" date="2018-08" db="EMBL/GenBank/DDBJ databases">
        <title>Meiothermus roseus NBRC 110900 genome sequencing project.</title>
        <authorList>
            <person name="Da Costa M.S."/>
            <person name="Albuquerque L."/>
            <person name="Raposo P."/>
            <person name="Froufe H.J.C."/>
            <person name="Barroso C.S."/>
            <person name="Egas C."/>
        </authorList>
    </citation>
    <scope>NUCLEOTIDE SEQUENCE [LARGE SCALE GENOMIC DNA]</scope>
    <source>
        <strain evidence="4 5">NBRC 110900</strain>
    </source>
</reference>
<dbReference type="Pfam" id="PF00656">
    <property type="entry name" value="Peptidase_C14"/>
    <property type="match status" value="1"/>
</dbReference>
<dbReference type="Pfam" id="PF14326">
    <property type="entry name" value="DUF4384"/>
    <property type="match status" value="1"/>
</dbReference>
<dbReference type="InterPro" id="IPR025493">
    <property type="entry name" value="DUF4384"/>
</dbReference>
<dbReference type="EMBL" id="QWLA01000089">
    <property type="protein sequence ID" value="RIH82937.1"/>
    <property type="molecule type" value="Genomic_DNA"/>
</dbReference>
<organism evidence="4 5">
    <name type="scientific">Calidithermus roseus</name>
    <dbReference type="NCBI Taxonomy" id="1644118"/>
    <lineage>
        <taxon>Bacteria</taxon>
        <taxon>Thermotogati</taxon>
        <taxon>Deinococcota</taxon>
        <taxon>Deinococci</taxon>
        <taxon>Thermales</taxon>
        <taxon>Thermaceae</taxon>
        <taxon>Calidithermus</taxon>
    </lineage>
</organism>
<dbReference type="InterPro" id="IPR011600">
    <property type="entry name" value="Pept_C14_caspase"/>
</dbReference>
<keyword evidence="1" id="KW-0732">Signal</keyword>
<evidence type="ECO:0000259" key="2">
    <source>
        <dbReference type="Pfam" id="PF00656"/>
    </source>
</evidence>
<dbReference type="PANTHER" id="PTHR48104:SF30">
    <property type="entry name" value="METACASPASE-1"/>
    <property type="match status" value="1"/>
</dbReference>
<accession>A0A399EE83</accession>
<dbReference type="SUPFAM" id="SSF52129">
    <property type="entry name" value="Caspase-like"/>
    <property type="match status" value="1"/>
</dbReference>
<keyword evidence="5" id="KW-1185">Reference proteome</keyword>
<name>A0A399EE83_9DEIN</name>
<dbReference type="AlphaFoldDB" id="A0A399EE83"/>
<evidence type="ECO:0000256" key="1">
    <source>
        <dbReference type="SAM" id="SignalP"/>
    </source>
</evidence>
<dbReference type="GO" id="GO:0004197">
    <property type="term" value="F:cysteine-type endopeptidase activity"/>
    <property type="evidence" value="ECO:0007669"/>
    <property type="project" value="InterPro"/>
</dbReference>
<evidence type="ECO:0000313" key="4">
    <source>
        <dbReference type="EMBL" id="RIH82937.1"/>
    </source>
</evidence>
<dbReference type="GO" id="GO:0005737">
    <property type="term" value="C:cytoplasm"/>
    <property type="evidence" value="ECO:0007669"/>
    <property type="project" value="TreeGrafter"/>
</dbReference>
<evidence type="ECO:0000259" key="3">
    <source>
        <dbReference type="Pfam" id="PF14326"/>
    </source>
</evidence>
<sequence length="473" mass="51250">MKRWASVVLALALGSLALAEDRALIIGIREYEKPLPGPDRDLELMRQVSLKLGFQPAQIRLLKDREATREGILKATDEWLVRGTKAGDRAIFYFSGHGTQLRDLNGDEDDGCDEAIVGQDGRVVSDDEVDGLLQKVAASEIWVILDSCFSGTATKSALFGELEGKLWPKPAQQPVCAKPANIRSISVEQDKAGPRVISLSAAAQNEVALGALAVGQGSAFTQALYNLVMQPGSLSFLQLRDRSADAIRQAVSRLPRYLPHTPQLDGPPAWLGKDIHAFGKLGQPETPAQPYTGAVEQADTPGELLNRILRNSQFRVEIAASKPSRTYRLGEELSFRLVSSKAGYLNLIELGADGKLTVIFPNQFNTDNRLEENEMVEVPGSKVGSFVFRAIEPVGKSRVLALVTTVPLNLYRAGLGSFSGQFKTFDFSGSQLPELATTMSRNIGVAAPAPQPDRNRQAALEHGAAEVVVEVVK</sequence>
<feature type="domain" description="Peptidase C14 caspase" evidence="2">
    <location>
        <begin position="22"/>
        <end position="247"/>
    </location>
</feature>
<dbReference type="Gene3D" id="3.40.50.1460">
    <property type="match status" value="1"/>
</dbReference>
<dbReference type="RefSeq" id="WP_119280033.1">
    <property type="nucleotide sequence ID" value="NZ_QWLA01000089.1"/>
</dbReference>
<dbReference type="InterPro" id="IPR029030">
    <property type="entry name" value="Caspase-like_dom_sf"/>
</dbReference>